<dbReference type="EMBL" id="JAVDXU010000002">
    <property type="protein sequence ID" value="MDR7270919.1"/>
    <property type="molecule type" value="Genomic_DNA"/>
</dbReference>
<keyword evidence="3" id="KW-1185">Reference proteome</keyword>
<organism evidence="2 3">
    <name type="scientific">Roseateles saccharophilus</name>
    <name type="common">Pseudomonas saccharophila</name>
    <dbReference type="NCBI Taxonomy" id="304"/>
    <lineage>
        <taxon>Bacteria</taxon>
        <taxon>Pseudomonadati</taxon>
        <taxon>Pseudomonadota</taxon>
        <taxon>Betaproteobacteria</taxon>
        <taxon>Burkholderiales</taxon>
        <taxon>Sphaerotilaceae</taxon>
        <taxon>Roseateles</taxon>
    </lineage>
</organism>
<evidence type="ECO:0000313" key="2">
    <source>
        <dbReference type="EMBL" id="MDR7270919.1"/>
    </source>
</evidence>
<accession>A0ABU1YPY5</accession>
<proteinExistence type="predicted"/>
<evidence type="ECO:0008006" key="4">
    <source>
        <dbReference type="Google" id="ProtNLM"/>
    </source>
</evidence>
<dbReference type="PROSITE" id="PS51257">
    <property type="entry name" value="PROKAR_LIPOPROTEIN"/>
    <property type="match status" value="1"/>
</dbReference>
<gene>
    <name evidence="2" type="ORF">J2X20_003577</name>
</gene>
<evidence type="ECO:0000313" key="3">
    <source>
        <dbReference type="Proteomes" id="UP001180453"/>
    </source>
</evidence>
<reference evidence="2 3" key="1">
    <citation type="submission" date="2023-07" db="EMBL/GenBank/DDBJ databases">
        <title>Sorghum-associated microbial communities from plants grown in Nebraska, USA.</title>
        <authorList>
            <person name="Schachtman D."/>
        </authorList>
    </citation>
    <scope>NUCLEOTIDE SEQUENCE [LARGE SCALE GENOMIC DNA]</scope>
    <source>
        <strain evidence="2 3">BE314</strain>
    </source>
</reference>
<feature type="signal peptide" evidence="1">
    <location>
        <begin position="1"/>
        <end position="19"/>
    </location>
</feature>
<name>A0ABU1YPY5_ROSSA</name>
<dbReference type="Proteomes" id="UP001180453">
    <property type="component" value="Unassembled WGS sequence"/>
</dbReference>
<dbReference type="RefSeq" id="WP_310267289.1">
    <property type="nucleotide sequence ID" value="NZ_JAVDXU010000002.1"/>
</dbReference>
<evidence type="ECO:0000256" key="1">
    <source>
        <dbReference type="SAM" id="SignalP"/>
    </source>
</evidence>
<keyword evidence="1" id="KW-0732">Signal</keyword>
<sequence length="261" mass="27855">MRLPVMTTALLAAAGCASAQVMTSVPPTLRVCQASDNLTVSISHDASGTPVGAGISATSGTHECDVQTQGQASAQPDGSWRFDWADGIETRRYRATVRRAGDAYTLALEPARCGTLALPATATLPARRGQGCESRVDRDAAFVQFWQQLREAVAGRDGDMLQRLSLPQLFFSEDPDVKAPAAIIHNAAPCLAIVTTTDGRSDIGRLLQSIATPRLDMPPLSRRGENRVSAGDAMTVLWTPKGWRLEWFNASRAVFSGCKGG</sequence>
<feature type="chain" id="PRO_5046628761" description="C-type lysozyme inhibitor domain-containing protein" evidence="1">
    <location>
        <begin position="20"/>
        <end position="261"/>
    </location>
</feature>
<comment type="caution">
    <text evidence="2">The sequence shown here is derived from an EMBL/GenBank/DDBJ whole genome shotgun (WGS) entry which is preliminary data.</text>
</comment>
<protein>
    <recommendedName>
        <fullName evidence="4">C-type lysozyme inhibitor domain-containing protein</fullName>
    </recommendedName>
</protein>